<proteinExistence type="predicted"/>
<dbReference type="STRING" id="39946.A2XD87"/>
<name>A2XD87_ORYSI</name>
<evidence type="ECO:0000256" key="1">
    <source>
        <dbReference type="SAM" id="MobiDB-lite"/>
    </source>
</evidence>
<feature type="compositionally biased region" description="Basic and acidic residues" evidence="1">
    <location>
        <begin position="122"/>
        <end position="133"/>
    </location>
</feature>
<protein>
    <submittedName>
        <fullName evidence="2">Uncharacterized protein</fullName>
    </submittedName>
</protein>
<gene>
    <name evidence="2" type="ORF">OsI_10270</name>
</gene>
<dbReference type="OMA" id="NEGGDWG"/>
<evidence type="ECO:0000313" key="2">
    <source>
        <dbReference type="EMBL" id="EAY88797.1"/>
    </source>
</evidence>
<sequence length="190" mass="21316">MYELPPRFNAEIVRDCRLYSRSMDVCKLVMNDGFGPAALPSGGALPERDVYDTDQYMLALIYHARMRRKECKCALLGEEGIEINVGVEVVIDGVLNEGVDVLAILEEGREKEGDNEGGDWGSGERHATARKEQLEEEGSVGRGLVEWLWRRGVRRRPTRGRGWERQLTGRRAAGRRTITDLKRGGGCGRL</sequence>
<dbReference type="EMBL" id="CM000128">
    <property type="protein sequence ID" value="EAY88797.1"/>
    <property type="molecule type" value="Genomic_DNA"/>
</dbReference>
<accession>A2XD87</accession>
<dbReference type="AlphaFoldDB" id="A2XD87"/>
<reference evidence="2 3" key="1">
    <citation type="journal article" date="2005" name="PLoS Biol.">
        <title>The genomes of Oryza sativa: a history of duplications.</title>
        <authorList>
            <person name="Yu J."/>
            <person name="Wang J."/>
            <person name="Lin W."/>
            <person name="Li S."/>
            <person name="Li H."/>
            <person name="Zhou J."/>
            <person name="Ni P."/>
            <person name="Dong W."/>
            <person name="Hu S."/>
            <person name="Zeng C."/>
            <person name="Zhang J."/>
            <person name="Zhang Y."/>
            <person name="Li R."/>
            <person name="Xu Z."/>
            <person name="Li S."/>
            <person name="Li X."/>
            <person name="Zheng H."/>
            <person name="Cong L."/>
            <person name="Lin L."/>
            <person name="Yin J."/>
            <person name="Geng J."/>
            <person name="Li G."/>
            <person name="Shi J."/>
            <person name="Liu J."/>
            <person name="Lv H."/>
            <person name="Li J."/>
            <person name="Wang J."/>
            <person name="Deng Y."/>
            <person name="Ran L."/>
            <person name="Shi X."/>
            <person name="Wang X."/>
            <person name="Wu Q."/>
            <person name="Li C."/>
            <person name="Ren X."/>
            <person name="Wang J."/>
            <person name="Wang X."/>
            <person name="Li D."/>
            <person name="Liu D."/>
            <person name="Zhang X."/>
            <person name="Ji Z."/>
            <person name="Zhao W."/>
            <person name="Sun Y."/>
            <person name="Zhang Z."/>
            <person name="Bao J."/>
            <person name="Han Y."/>
            <person name="Dong L."/>
            <person name="Ji J."/>
            <person name="Chen P."/>
            <person name="Wu S."/>
            <person name="Liu J."/>
            <person name="Xiao Y."/>
            <person name="Bu D."/>
            <person name="Tan J."/>
            <person name="Yang L."/>
            <person name="Ye C."/>
            <person name="Zhang J."/>
            <person name="Xu J."/>
            <person name="Zhou Y."/>
            <person name="Yu Y."/>
            <person name="Zhang B."/>
            <person name="Zhuang S."/>
            <person name="Wei H."/>
            <person name="Liu B."/>
            <person name="Lei M."/>
            <person name="Yu H."/>
            <person name="Li Y."/>
            <person name="Xu H."/>
            <person name="Wei S."/>
            <person name="He X."/>
            <person name="Fang L."/>
            <person name="Zhang Z."/>
            <person name="Zhang Y."/>
            <person name="Huang X."/>
            <person name="Su Z."/>
            <person name="Tong W."/>
            <person name="Li J."/>
            <person name="Tong Z."/>
            <person name="Li S."/>
            <person name="Ye J."/>
            <person name="Wang L."/>
            <person name="Fang L."/>
            <person name="Lei T."/>
            <person name="Chen C."/>
            <person name="Chen H."/>
            <person name="Xu Z."/>
            <person name="Li H."/>
            <person name="Huang H."/>
            <person name="Zhang F."/>
            <person name="Xu H."/>
            <person name="Li N."/>
            <person name="Zhao C."/>
            <person name="Li S."/>
            <person name="Dong L."/>
            <person name="Huang Y."/>
            <person name="Li L."/>
            <person name="Xi Y."/>
            <person name="Qi Q."/>
            <person name="Li W."/>
            <person name="Zhang B."/>
            <person name="Hu W."/>
            <person name="Zhang Y."/>
            <person name="Tian X."/>
            <person name="Jiao Y."/>
            <person name="Liang X."/>
            <person name="Jin J."/>
            <person name="Gao L."/>
            <person name="Zheng W."/>
            <person name="Hao B."/>
            <person name="Liu S."/>
            <person name="Wang W."/>
            <person name="Yuan L."/>
            <person name="Cao M."/>
            <person name="McDermott J."/>
            <person name="Samudrala R."/>
            <person name="Wang J."/>
            <person name="Wong G.K."/>
            <person name="Yang H."/>
        </authorList>
    </citation>
    <scope>NUCLEOTIDE SEQUENCE [LARGE SCALE GENOMIC DNA]</scope>
    <source>
        <strain evidence="3">cv. 93-11</strain>
    </source>
</reference>
<organism evidence="2 3">
    <name type="scientific">Oryza sativa subsp. indica</name>
    <name type="common">Rice</name>
    <dbReference type="NCBI Taxonomy" id="39946"/>
    <lineage>
        <taxon>Eukaryota</taxon>
        <taxon>Viridiplantae</taxon>
        <taxon>Streptophyta</taxon>
        <taxon>Embryophyta</taxon>
        <taxon>Tracheophyta</taxon>
        <taxon>Spermatophyta</taxon>
        <taxon>Magnoliopsida</taxon>
        <taxon>Liliopsida</taxon>
        <taxon>Poales</taxon>
        <taxon>Poaceae</taxon>
        <taxon>BOP clade</taxon>
        <taxon>Oryzoideae</taxon>
        <taxon>Oryzeae</taxon>
        <taxon>Oryzinae</taxon>
        <taxon>Oryza</taxon>
        <taxon>Oryza sativa</taxon>
    </lineage>
</organism>
<dbReference type="Gramene" id="BGIOSGA011990-TA">
    <property type="protein sequence ID" value="BGIOSGA011990-PA"/>
    <property type="gene ID" value="BGIOSGA011990"/>
</dbReference>
<keyword evidence="3" id="KW-1185">Reference proteome</keyword>
<dbReference type="HOGENOM" id="CLU_1430189_0_0_1"/>
<dbReference type="Proteomes" id="UP000007015">
    <property type="component" value="Chromosome 3"/>
</dbReference>
<evidence type="ECO:0000313" key="3">
    <source>
        <dbReference type="Proteomes" id="UP000007015"/>
    </source>
</evidence>
<feature type="region of interest" description="Disordered" evidence="1">
    <location>
        <begin position="110"/>
        <end position="135"/>
    </location>
</feature>